<dbReference type="GO" id="GO:0005886">
    <property type="term" value="C:plasma membrane"/>
    <property type="evidence" value="ECO:0007669"/>
    <property type="project" value="TreeGrafter"/>
</dbReference>
<dbReference type="EMBL" id="KV453911">
    <property type="protein sequence ID" value="ODV80114.1"/>
    <property type="molecule type" value="Genomic_DNA"/>
</dbReference>
<dbReference type="Proteomes" id="UP000094285">
    <property type="component" value="Unassembled WGS sequence"/>
</dbReference>
<dbReference type="PROSITE" id="PS50893">
    <property type="entry name" value="ABC_TRANSPORTER_2"/>
    <property type="match status" value="2"/>
</dbReference>
<dbReference type="SUPFAM" id="SSF52540">
    <property type="entry name" value="P-loop containing nucleoside triphosphate hydrolases"/>
    <property type="match status" value="2"/>
</dbReference>
<feature type="transmembrane region" description="Helical" evidence="9">
    <location>
        <begin position="867"/>
        <end position="886"/>
    </location>
</feature>
<dbReference type="FunFam" id="3.40.50.300:FF:001750">
    <property type="entry name" value="ATP-binding cassette transporter"/>
    <property type="match status" value="1"/>
</dbReference>
<feature type="domain" description="ABC transporter" evidence="10">
    <location>
        <begin position="451"/>
        <end position="677"/>
    </location>
</feature>
<proteinExistence type="inferred from homology"/>
<feature type="transmembrane region" description="Helical" evidence="9">
    <location>
        <begin position="173"/>
        <end position="199"/>
    </location>
</feature>
<dbReference type="RefSeq" id="XP_020065236.1">
    <property type="nucleotide sequence ID" value="XM_020209732.1"/>
</dbReference>
<evidence type="ECO:0000256" key="8">
    <source>
        <dbReference type="ARBA" id="ARBA00023136"/>
    </source>
</evidence>
<keyword evidence="3" id="KW-0813">Transport</keyword>
<evidence type="ECO:0000313" key="13">
    <source>
        <dbReference type="Proteomes" id="UP000094285"/>
    </source>
</evidence>
<keyword evidence="13" id="KW-1185">Reference proteome</keyword>
<feature type="transmembrane region" description="Helical" evidence="9">
    <location>
        <begin position="276"/>
        <end position="295"/>
    </location>
</feature>
<feature type="transmembrane region" description="Helical" evidence="9">
    <location>
        <begin position="971"/>
        <end position="991"/>
    </location>
</feature>
<dbReference type="FunFam" id="1.20.1560.10:FF:000010">
    <property type="entry name" value="Multidrug resistance-associated ABC transporter"/>
    <property type="match status" value="1"/>
</dbReference>
<dbReference type="InterPro" id="IPR003593">
    <property type="entry name" value="AAA+_ATPase"/>
</dbReference>
<feature type="transmembrane region" description="Helical" evidence="9">
    <location>
        <begin position="361"/>
        <end position="381"/>
    </location>
</feature>
<dbReference type="InterPro" id="IPR011527">
    <property type="entry name" value="ABC1_TM_dom"/>
</dbReference>
<evidence type="ECO:0000256" key="3">
    <source>
        <dbReference type="ARBA" id="ARBA00022448"/>
    </source>
</evidence>
<evidence type="ECO:0000256" key="4">
    <source>
        <dbReference type="ARBA" id="ARBA00022692"/>
    </source>
</evidence>
<keyword evidence="6" id="KW-0067">ATP-binding</keyword>
<dbReference type="PANTHER" id="PTHR24223:SF456">
    <property type="entry name" value="MULTIDRUG RESISTANCE-ASSOCIATED PROTEIN LETHAL(2)03659"/>
    <property type="match status" value="1"/>
</dbReference>
<dbReference type="PANTHER" id="PTHR24223">
    <property type="entry name" value="ATP-BINDING CASSETTE SUB-FAMILY C"/>
    <property type="match status" value="1"/>
</dbReference>
<evidence type="ECO:0000256" key="1">
    <source>
        <dbReference type="ARBA" id="ARBA00004141"/>
    </source>
</evidence>
<evidence type="ECO:0000313" key="12">
    <source>
        <dbReference type="EMBL" id="ODV80114.1"/>
    </source>
</evidence>
<dbReference type="Gene3D" id="1.20.1560.10">
    <property type="entry name" value="ABC transporter type 1, transmembrane domain"/>
    <property type="match status" value="2"/>
</dbReference>
<evidence type="ECO:0000259" key="11">
    <source>
        <dbReference type="PROSITE" id="PS50929"/>
    </source>
</evidence>
<feature type="domain" description="ABC transmembrane type-1" evidence="11">
    <location>
        <begin position="133"/>
        <end position="417"/>
    </location>
</feature>
<dbReference type="GeneID" id="30983868"/>
<comment type="similarity">
    <text evidence="2">Belongs to the ABC transporter superfamily. ABCC family. Conjugate transporter (TC 3.A.1.208) subfamily.</text>
</comment>
<evidence type="ECO:0000256" key="2">
    <source>
        <dbReference type="ARBA" id="ARBA00009726"/>
    </source>
</evidence>
<evidence type="ECO:0000256" key="5">
    <source>
        <dbReference type="ARBA" id="ARBA00022741"/>
    </source>
</evidence>
<dbReference type="GO" id="GO:0005524">
    <property type="term" value="F:ATP binding"/>
    <property type="evidence" value="ECO:0007669"/>
    <property type="project" value="UniProtKB-KW"/>
</dbReference>
<keyword evidence="7 9" id="KW-1133">Transmembrane helix</keyword>
<dbReference type="InterPro" id="IPR017871">
    <property type="entry name" value="ABC_transporter-like_CS"/>
</dbReference>
<dbReference type="InterPro" id="IPR027417">
    <property type="entry name" value="P-loop_NTPase"/>
</dbReference>
<keyword evidence="4 9" id="KW-0812">Transmembrane</keyword>
<keyword evidence="8 9" id="KW-0472">Membrane</keyword>
<protein>
    <submittedName>
        <fullName evidence="12">p-loop containing nucleoside triphosphate hydrolase protein</fullName>
    </submittedName>
</protein>
<dbReference type="InterPro" id="IPR050173">
    <property type="entry name" value="ABC_transporter_C-like"/>
</dbReference>
<dbReference type="InterPro" id="IPR003439">
    <property type="entry name" value="ABC_transporter-like_ATP-bd"/>
</dbReference>
<comment type="subcellular location">
    <subcellularLocation>
        <location evidence="1">Membrane</location>
        <topology evidence="1">Multi-pass membrane protein</topology>
    </subcellularLocation>
</comment>
<reference evidence="13" key="1">
    <citation type="submission" date="2016-05" db="EMBL/GenBank/DDBJ databases">
        <title>Comparative genomics of biotechnologically important yeasts.</title>
        <authorList>
            <consortium name="DOE Joint Genome Institute"/>
            <person name="Riley R."/>
            <person name="Haridas S."/>
            <person name="Wolfe K.H."/>
            <person name="Lopes M.R."/>
            <person name="Hittinger C.T."/>
            <person name="Goker M."/>
            <person name="Salamov A."/>
            <person name="Wisecaver J."/>
            <person name="Long T.M."/>
            <person name="Aerts A.L."/>
            <person name="Barry K."/>
            <person name="Choi C."/>
            <person name="Clum A."/>
            <person name="Coughlan A.Y."/>
            <person name="Deshpande S."/>
            <person name="Douglass A.P."/>
            <person name="Hanson S.J."/>
            <person name="Klenk H.-P."/>
            <person name="Labutti K."/>
            <person name="Lapidus A."/>
            <person name="Lindquist E."/>
            <person name="Lipzen A."/>
            <person name="Meier-Kolthoff J.P."/>
            <person name="Ohm R.A."/>
            <person name="Otillar R.P."/>
            <person name="Pangilinan J."/>
            <person name="Peng Y."/>
            <person name="Rokas A."/>
            <person name="Rosa C.A."/>
            <person name="Scheuner C."/>
            <person name="Sibirny A.A."/>
            <person name="Slot J.C."/>
            <person name="Stielow J.B."/>
            <person name="Sun H."/>
            <person name="Kurtzman C.P."/>
            <person name="Blackwell M."/>
            <person name="Grigoriev I.V."/>
            <person name="Jeffries T.W."/>
        </authorList>
    </citation>
    <scope>NUCLEOTIDE SEQUENCE [LARGE SCALE GENOMIC DNA]</scope>
    <source>
        <strain evidence="13">NRRL Y-17324</strain>
    </source>
</reference>
<dbReference type="InterPro" id="IPR036640">
    <property type="entry name" value="ABC1_TM_sf"/>
</dbReference>
<dbReference type="Pfam" id="PF00005">
    <property type="entry name" value="ABC_tran"/>
    <property type="match status" value="2"/>
</dbReference>
<dbReference type="Gene3D" id="3.40.50.300">
    <property type="entry name" value="P-loop containing nucleotide triphosphate hydrolases"/>
    <property type="match status" value="2"/>
</dbReference>
<feature type="transmembrane region" description="Helical" evidence="9">
    <location>
        <begin position="790"/>
        <end position="814"/>
    </location>
</feature>
<evidence type="ECO:0000256" key="6">
    <source>
        <dbReference type="ARBA" id="ARBA00022840"/>
    </source>
</evidence>
<evidence type="ECO:0000256" key="7">
    <source>
        <dbReference type="ARBA" id="ARBA00022989"/>
    </source>
</evidence>
<dbReference type="OrthoDB" id="6500128at2759"/>
<dbReference type="PROSITE" id="PS50929">
    <property type="entry name" value="ABC_TM1F"/>
    <property type="match status" value="2"/>
</dbReference>
<organism evidence="12 13">
    <name type="scientific">Suhomyces tanzawaensis NRRL Y-17324</name>
    <dbReference type="NCBI Taxonomy" id="984487"/>
    <lineage>
        <taxon>Eukaryota</taxon>
        <taxon>Fungi</taxon>
        <taxon>Dikarya</taxon>
        <taxon>Ascomycota</taxon>
        <taxon>Saccharomycotina</taxon>
        <taxon>Pichiomycetes</taxon>
        <taxon>Debaryomycetaceae</taxon>
        <taxon>Suhomyces</taxon>
    </lineage>
</organism>
<dbReference type="STRING" id="984487.A0A1E4SKT4"/>
<feature type="transmembrane region" description="Helical" evidence="9">
    <location>
        <begin position="749"/>
        <end position="770"/>
    </location>
</feature>
<feature type="domain" description="ABC transmembrane type-1" evidence="11">
    <location>
        <begin position="754"/>
        <end position="1030"/>
    </location>
</feature>
<dbReference type="FunFam" id="3.40.50.300:FF:000565">
    <property type="entry name" value="ABC bile acid transporter"/>
    <property type="match status" value="1"/>
</dbReference>
<dbReference type="GO" id="GO:0016887">
    <property type="term" value="F:ATP hydrolysis activity"/>
    <property type="evidence" value="ECO:0007669"/>
    <property type="project" value="InterPro"/>
</dbReference>
<feature type="transmembrane region" description="Helical" evidence="9">
    <location>
        <begin position="997"/>
        <end position="1022"/>
    </location>
</feature>
<keyword evidence="12" id="KW-0378">Hydrolase</keyword>
<name>A0A1E4SKT4_9ASCO</name>
<gene>
    <name evidence="12" type="ORF">CANTADRAFT_49623</name>
</gene>
<feature type="transmembrane region" description="Helical" evidence="9">
    <location>
        <begin position="132"/>
        <end position="153"/>
    </location>
</feature>
<evidence type="ECO:0000256" key="9">
    <source>
        <dbReference type="SAM" id="Phobius"/>
    </source>
</evidence>
<feature type="transmembrane region" description="Helical" evidence="9">
    <location>
        <begin position="892"/>
        <end position="909"/>
    </location>
</feature>
<dbReference type="SUPFAM" id="SSF90123">
    <property type="entry name" value="ABC transporter transmembrane region"/>
    <property type="match status" value="2"/>
</dbReference>
<dbReference type="CDD" id="cd18606">
    <property type="entry name" value="ABC_6TM_YOR1_D2_like"/>
    <property type="match status" value="1"/>
</dbReference>
<dbReference type="GO" id="GO:0008559">
    <property type="term" value="F:ABC-type xenobiotic transporter activity"/>
    <property type="evidence" value="ECO:0007669"/>
    <property type="project" value="TreeGrafter"/>
</dbReference>
<sequence length="1341" mass="150110">MSLPASLEHGPEYQPQKRLLTPLLPKRTYPIPSPTDRAEYPEKHASLFNRTFFWWVISNLNVGYFRTLTENDLYQLSDNYKVEPAVEKFERYFQEHLRISREKNPDKADEPLQGYSRWRIIYVVILTFKKECALSMIFACINATILGVTPIISKGLTNYVEQKVVKHTLVGPGLGWAFGFAGSVLIASISINQFLYLAFTVGVQIKAVLTDAILRKAFKLSPEARNKFPNSKITSIISTDLNRIQVATVDLPFLFVIPIPLIITLVFLIVNLRVSAVIGVACLIVFFVFTTFAAAKLYSYRSSLSELTDARVSITSEVIHTLKMIKLYSWEIPYLSNVIKARSQEIKVLLKIQTLRNILEAVSLCLSGLASMFTFVILFVIDGATKSAAVTFSALSAFEILAGSLVFVPQGIARGADLLMGLKRVFEFLLAEESDDIPPNYYFHEDKLNAVTLDNASFEWENFAEGEEEPFKLSEINLKIQKGEFIIISGSIGSGKSSLLNAMSGAMKCTSGFVNVDGALAFCDQPWVQNTTIKENILFGSKFDAERYDKVVFACALQGDFDNFPGGDLTEVGERGITLSGGQKARINLARAVYVESDIVMLDDVLSAVDAKVGKHIVNHCFMDLLKGKTIILATHQLALADSASRTVFLNSNNTISVGTKEELLNSNFQFKKLLSFSQHEESEEVEPEDREELETIFDSDEDFGEEYIVGTVNDEAKGKIVEDEEMAVNGVKFSIYKQYVKYGAEMGIFLYFLIFTFLVVVTGFLLVFGNTWLSFWVTDKFYRSSGFYIGLYVLFNIMLVLSVATLFILIATLCSQSSKNLNIAAIDKLLHTPMAFLDITPIGRVLNRFTKDTDALDNEISEMYKYMVYSVWNLGGTVVLVVIYLPVIIAALPIIALAFLFLVNYYIASTRQIKRIESIKRSYLFTNINESLGGMSTIKFYKSQERFISVNKKLINGMNEASILNYANQCWLALGLEMLSLVITLLVSLLCVTEAFHISAASVGLLINYTATMSSNASLLIRMYSRLENAMNSTERICEYANDLPQEADYTIQATQPPASWPSGGLIEFKHVSMSYRPGLPLVLKDINFTTAPGEKIGICGRTGAGKSSITTALYRLSELDLGEIYIDGVDISKIGLKDLRSHLSIIPQDPVLFNGSIRKNLDPFDEYSDDKIWDALRRSGLIMDEQLAEVKEQLSEIDQLHKFHIKQEVVDSGSNFSLGEKQLIAFARALLRDTKILIMDEATSLVDYQTDSKIQQTIANEFAHCTILCIAHRLKTIVNYDRILTLDKGEVSAIDTPFNLYNDETSLFRQLCEKSGINARDFASKLIEYDLSESKETTP</sequence>
<dbReference type="PROSITE" id="PS00211">
    <property type="entry name" value="ABC_TRANSPORTER_1"/>
    <property type="match status" value="2"/>
</dbReference>
<evidence type="ECO:0000259" key="10">
    <source>
        <dbReference type="PROSITE" id="PS50893"/>
    </source>
</evidence>
<dbReference type="SMART" id="SM00382">
    <property type="entry name" value="AAA"/>
    <property type="match status" value="2"/>
</dbReference>
<accession>A0A1E4SKT4</accession>
<dbReference type="Pfam" id="PF00664">
    <property type="entry name" value="ABC_membrane"/>
    <property type="match status" value="2"/>
</dbReference>
<dbReference type="CDD" id="cd03244">
    <property type="entry name" value="ABCC_MRP_domain2"/>
    <property type="match status" value="1"/>
</dbReference>
<dbReference type="CDD" id="cd03250">
    <property type="entry name" value="ABCC_MRP_domain1"/>
    <property type="match status" value="1"/>
</dbReference>
<dbReference type="CDD" id="cd18597">
    <property type="entry name" value="ABC_6TM_YOR1_D1_like"/>
    <property type="match status" value="1"/>
</dbReference>
<feature type="domain" description="ABC transporter" evidence="10">
    <location>
        <begin position="1068"/>
        <end position="1315"/>
    </location>
</feature>
<keyword evidence="5" id="KW-0547">Nucleotide-binding</keyword>
<feature type="transmembrane region" description="Helical" evidence="9">
    <location>
        <begin position="251"/>
        <end position="270"/>
    </location>
</feature>